<reference evidence="1" key="2">
    <citation type="journal article" date="2023" name="Int. J. Mol. Sci.">
        <title>De Novo Assembly and Annotation of 11 Diverse Shrub Willow (Salix) Genomes Reveals Novel Gene Organization in Sex-Linked Regions.</title>
        <authorList>
            <person name="Hyden B."/>
            <person name="Feng K."/>
            <person name="Yates T.B."/>
            <person name="Jawdy S."/>
            <person name="Cereghino C."/>
            <person name="Smart L.B."/>
            <person name="Muchero W."/>
        </authorList>
    </citation>
    <scope>NUCLEOTIDE SEQUENCE</scope>
    <source>
        <tissue evidence="1">Shoot tip</tissue>
    </source>
</reference>
<sequence length="76" mass="8878">MTVSSTNLDFPSDINQQSDHEESWAILCEDSSSQIDSRYYSSENLQLHLVYIHRVKDVSFIHSMQHLILESMLDYV</sequence>
<keyword evidence="2" id="KW-1185">Reference proteome</keyword>
<dbReference type="EMBL" id="JAPFFK010000007">
    <property type="protein sequence ID" value="KAJ6756479.1"/>
    <property type="molecule type" value="Genomic_DNA"/>
</dbReference>
<evidence type="ECO:0000313" key="2">
    <source>
        <dbReference type="Proteomes" id="UP001151532"/>
    </source>
</evidence>
<dbReference type="Proteomes" id="UP001151532">
    <property type="component" value="Chromosome 16"/>
</dbReference>
<organism evidence="1 2">
    <name type="scientific">Salix purpurea</name>
    <name type="common">Purple osier willow</name>
    <dbReference type="NCBI Taxonomy" id="77065"/>
    <lineage>
        <taxon>Eukaryota</taxon>
        <taxon>Viridiplantae</taxon>
        <taxon>Streptophyta</taxon>
        <taxon>Embryophyta</taxon>
        <taxon>Tracheophyta</taxon>
        <taxon>Spermatophyta</taxon>
        <taxon>Magnoliopsida</taxon>
        <taxon>eudicotyledons</taxon>
        <taxon>Gunneridae</taxon>
        <taxon>Pentapetalae</taxon>
        <taxon>rosids</taxon>
        <taxon>fabids</taxon>
        <taxon>Malpighiales</taxon>
        <taxon>Salicaceae</taxon>
        <taxon>Saliceae</taxon>
        <taxon>Salix</taxon>
    </lineage>
</organism>
<reference evidence="1" key="1">
    <citation type="submission" date="2022-11" db="EMBL/GenBank/DDBJ databases">
        <authorList>
            <person name="Hyden B.L."/>
            <person name="Feng K."/>
            <person name="Yates T."/>
            <person name="Jawdy S."/>
            <person name="Smart L.B."/>
            <person name="Muchero W."/>
        </authorList>
    </citation>
    <scope>NUCLEOTIDE SEQUENCE</scope>
    <source>
        <tissue evidence="1">Shoot tip</tissue>
    </source>
</reference>
<accession>A0A9Q1A3D2</accession>
<comment type="caution">
    <text evidence="1">The sequence shown here is derived from an EMBL/GenBank/DDBJ whole genome shotgun (WGS) entry which is preliminary data.</text>
</comment>
<proteinExistence type="predicted"/>
<dbReference type="AlphaFoldDB" id="A0A9Q1A3D2"/>
<name>A0A9Q1A3D2_SALPP</name>
<protein>
    <submittedName>
        <fullName evidence="1">Uncharacterized protein</fullName>
    </submittedName>
</protein>
<gene>
    <name evidence="1" type="ORF">OIU79_028800</name>
</gene>
<evidence type="ECO:0000313" key="1">
    <source>
        <dbReference type="EMBL" id="KAJ6756479.1"/>
    </source>
</evidence>